<dbReference type="EMBL" id="DUJS01000001">
    <property type="protein sequence ID" value="HII69699.1"/>
    <property type="molecule type" value="Genomic_DNA"/>
</dbReference>
<dbReference type="InterPro" id="IPR002478">
    <property type="entry name" value="PUA"/>
</dbReference>
<comment type="similarity">
    <text evidence="4">Belongs to the methyltransferase superfamily. RlmI family.</text>
</comment>
<feature type="domain" description="PUA" evidence="5">
    <location>
        <begin position="1"/>
        <end position="75"/>
    </location>
</feature>
<dbReference type="PROSITE" id="PS50890">
    <property type="entry name" value="PUA"/>
    <property type="match status" value="1"/>
</dbReference>
<evidence type="ECO:0000256" key="4">
    <source>
        <dbReference type="ARBA" id="ARBA00038091"/>
    </source>
</evidence>
<dbReference type="SMART" id="SM00359">
    <property type="entry name" value="PUA"/>
    <property type="match status" value="1"/>
</dbReference>
<dbReference type="Gene3D" id="2.30.130.10">
    <property type="entry name" value="PUA domain"/>
    <property type="match status" value="1"/>
</dbReference>
<dbReference type="Pfam" id="PF01472">
    <property type="entry name" value="PUA"/>
    <property type="match status" value="1"/>
</dbReference>
<sequence length="403" mass="45715">MVVDKHARDAIRSGALSVFAPAVRRVRGRFRPGDVVKIETATGDFLGYAFAQTSDRDVRSGRAPGIVARIFDRKGEYPERSPDEIVLERIERRYRFRKRWKVDAHRDHMRVVFSEADDVPGLILDKFNDIAVFQTTCPAIERIILRNAAELLEILDVDTLYEKNDSRKRRQLGMEVRKRVVAGEERVETVVEEYGVRFAVNVEEGQKTGFYIDQVENRAKVQELVDGGRVLDVFTYVGGFAIHAAVGGAEEVVGIDKFDRVVQAAYRNADLNDVRDRVKFLVGDAFALLEKFERRGEEFDVVVLDPPAFVTSKEHLNRGRRAYFDVNYKALGLVRDGGLFVTCSCSHFLEPSDFVRLVNEAAARRSVRLRMLGPLRGQPPCHPIVPGNPDTRYLKAMFCAVEH</sequence>
<dbReference type="InterPro" id="IPR029063">
    <property type="entry name" value="SAM-dependent_MTases_sf"/>
</dbReference>
<organism evidence="6 7">
    <name type="scientific">Methanopyrus kandleri</name>
    <dbReference type="NCBI Taxonomy" id="2320"/>
    <lineage>
        <taxon>Archaea</taxon>
        <taxon>Methanobacteriati</taxon>
        <taxon>Methanobacteriota</taxon>
        <taxon>Methanomada group</taxon>
        <taxon>Methanopyri</taxon>
        <taxon>Methanopyrales</taxon>
        <taxon>Methanopyraceae</taxon>
        <taxon>Methanopyrus</taxon>
    </lineage>
</organism>
<dbReference type="SUPFAM" id="SSF53335">
    <property type="entry name" value="S-adenosyl-L-methionine-dependent methyltransferases"/>
    <property type="match status" value="1"/>
</dbReference>
<comment type="caution">
    <text evidence="6">The sequence shown here is derived from an EMBL/GenBank/DDBJ whole genome shotgun (WGS) entry which is preliminary data.</text>
</comment>
<dbReference type="CDD" id="cd11572">
    <property type="entry name" value="RlmI_M_like"/>
    <property type="match status" value="1"/>
</dbReference>
<reference evidence="6" key="1">
    <citation type="journal article" date="2020" name="bioRxiv">
        <title>A rank-normalized archaeal taxonomy based on genome phylogeny resolves widespread incomplete and uneven classifications.</title>
        <authorList>
            <person name="Rinke C."/>
            <person name="Chuvochina M."/>
            <person name="Mussig A.J."/>
            <person name="Chaumeil P.-A."/>
            <person name="Waite D.W."/>
            <person name="Whitman W.B."/>
            <person name="Parks D.H."/>
            <person name="Hugenholtz P."/>
        </authorList>
    </citation>
    <scope>NUCLEOTIDE SEQUENCE</scope>
    <source>
        <strain evidence="6">UBA8853</strain>
    </source>
</reference>
<accession>A0A832T581</accession>
<name>A0A832T581_9EURY</name>
<keyword evidence="3" id="KW-0949">S-adenosyl-L-methionine</keyword>
<dbReference type="OMA" id="VMDVFDY"/>
<dbReference type="InterPro" id="IPR036974">
    <property type="entry name" value="PUA_sf"/>
</dbReference>
<dbReference type="RefSeq" id="WP_011019435.1">
    <property type="nucleotide sequence ID" value="NZ_DUJS01000001.1"/>
</dbReference>
<evidence type="ECO:0000256" key="2">
    <source>
        <dbReference type="ARBA" id="ARBA00022679"/>
    </source>
</evidence>
<evidence type="ECO:0000259" key="5">
    <source>
        <dbReference type="SMART" id="SM00359"/>
    </source>
</evidence>
<evidence type="ECO:0000256" key="3">
    <source>
        <dbReference type="ARBA" id="ARBA00022691"/>
    </source>
</evidence>
<dbReference type="PANTHER" id="PTHR42873">
    <property type="entry name" value="RIBOSOMAL RNA LARGE SUBUNIT METHYLTRANSFERASE"/>
    <property type="match status" value="1"/>
</dbReference>
<evidence type="ECO:0000313" key="7">
    <source>
        <dbReference type="Proteomes" id="UP000619545"/>
    </source>
</evidence>
<dbReference type="InterPro" id="IPR015947">
    <property type="entry name" value="PUA-like_sf"/>
</dbReference>
<dbReference type="Gene3D" id="3.30.750.80">
    <property type="entry name" value="RNA methyltransferase domain (HRMD) like"/>
    <property type="match status" value="1"/>
</dbReference>
<dbReference type="Proteomes" id="UP000619545">
    <property type="component" value="Unassembled WGS sequence"/>
</dbReference>
<dbReference type="AlphaFoldDB" id="A0A832T581"/>
<dbReference type="PANTHER" id="PTHR42873:SF1">
    <property type="entry name" value="S-ADENOSYLMETHIONINE-DEPENDENT METHYLTRANSFERASE DOMAIN-CONTAINING PROTEIN"/>
    <property type="match status" value="1"/>
</dbReference>
<keyword evidence="1 6" id="KW-0489">Methyltransferase</keyword>
<protein>
    <submittedName>
        <fullName evidence="6">Class I SAM-dependent rRNA methyltransferase</fullName>
    </submittedName>
</protein>
<dbReference type="Gene3D" id="3.40.50.150">
    <property type="entry name" value="Vaccinia Virus protein VP39"/>
    <property type="match status" value="1"/>
</dbReference>
<dbReference type="GO" id="GO:0032259">
    <property type="term" value="P:methylation"/>
    <property type="evidence" value="ECO:0007669"/>
    <property type="project" value="UniProtKB-KW"/>
</dbReference>
<dbReference type="GO" id="GO:0003723">
    <property type="term" value="F:RNA binding"/>
    <property type="evidence" value="ECO:0007669"/>
    <property type="project" value="InterPro"/>
</dbReference>
<evidence type="ECO:0000313" key="6">
    <source>
        <dbReference type="EMBL" id="HII69699.1"/>
    </source>
</evidence>
<dbReference type="GeneID" id="1477168"/>
<evidence type="ECO:0000256" key="1">
    <source>
        <dbReference type="ARBA" id="ARBA00022603"/>
    </source>
</evidence>
<dbReference type="Pfam" id="PF10672">
    <property type="entry name" value="Methyltrans_SAM"/>
    <property type="match status" value="1"/>
</dbReference>
<proteinExistence type="inferred from homology"/>
<dbReference type="InterPro" id="IPR019614">
    <property type="entry name" value="SAM-dep_methyl-trfase"/>
</dbReference>
<gene>
    <name evidence="6" type="ORF">HA336_00515</name>
</gene>
<keyword evidence="2 6" id="KW-0808">Transferase</keyword>
<dbReference type="CDD" id="cd02440">
    <property type="entry name" value="AdoMet_MTases"/>
    <property type="match status" value="1"/>
</dbReference>
<dbReference type="SUPFAM" id="SSF88697">
    <property type="entry name" value="PUA domain-like"/>
    <property type="match status" value="1"/>
</dbReference>
<dbReference type="GO" id="GO:0008168">
    <property type="term" value="F:methyltransferase activity"/>
    <property type="evidence" value="ECO:0007669"/>
    <property type="project" value="UniProtKB-KW"/>
</dbReference>